<dbReference type="HOGENOM" id="CLU_1439330_0_0_11"/>
<name>A0A066Z4R4_9ACTN</name>
<reference evidence="1 2" key="1">
    <citation type="submission" date="2014-05" db="EMBL/GenBank/DDBJ databases">
        <title>Draft Genome Sequence of Kitasatospora cheerisanensis KCTC 2395.</title>
        <authorList>
            <person name="Nam D.H."/>
        </authorList>
    </citation>
    <scope>NUCLEOTIDE SEQUENCE [LARGE SCALE GENOMIC DNA]</scope>
    <source>
        <strain evidence="1 2">KCTC 2395</strain>
    </source>
</reference>
<dbReference type="PATRIC" id="fig|1348663.4.peg.982"/>
<gene>
    <name evidence="1" type="ORF">KCH_10300</name>
</gene>
<keyword evidence="2" id="KW-1185">Reference proteome</keyword>
<evidence type="ECO:0000313" key="2">
    <source>
        <dbReference type="Proteomes" id="UP000027178"/>
    </source>
</evidence>
<accession>A0A066Z4R4</accession>
<protein>
    <submittedName>
        <fullName evidence="1">Uncharacterized protein</fullName>
    </submittedName>
</protein>
<organism evidence="1 2">
    <name type="scientific">Kitasatospora cheerisanensis KCTC 2395</name>
    <dbReference type="NCBI Taxonomy" id="1348663"/>
    <lineage>
        <taxon>Bacteria</taxon>
        <taxon>Bacillati</taxon>
        <taxon>Actinomycetota</taxon>
        <taxon>Actinomycetes</taxon>
        <taxon>Kitasatosporales</taxon>
        <taxon>Streptomycetaceae</taxon>
        <taxon>Kitasatospora</taxon>
    </lineage>
</organism>
<proteinExistence type="predicted"/>
<sequence length="188" mass="20569">MECVVIGHQHYGPRTRTVAGDLPGYVDASVVSDDPGSSREDWPAVGQRLDCVVLGQTRDGRLRLSARPRDIELIRSVAEVRTALTGWRALAEAGDEAAGVREFLRTPEALPTLRWALRHPAGSEDRVRAEAMVERMPEGMRQALHRYLPGRGGRTDGDLSGQETEERFAGFVQRPPEEHGAVGTVPGP</sequence>
<evidence type="ECO:0000313" key="1">
    <source>
        <dbReference type="EMBL" id="KDN87209.1"/>
    </source>
</evidence>
<dbReference type="Proteomes" id="UP000027178">
    <property type="component" value="Unassembled WGS sequence"/>
</dbReference>
<dbReference type="EMBL" id="JNBY01000049">
    <property type="protein sequence ID" value="KDN87209.1"/>
    <property type="molecule type" value="Genomic_DNA"/>
</dbReference>
<dbReference type="AlphaFoldDB" id="A0A066Z4R4"/>
<comment type="caution">
    <text evidence="1">The sequence shown here is derived from an EMBL/GenBank/DDBJ whole genome shotgun (WGS) entry which is preliminary data.</text>
</comment>